<dbReference type="Pfam" id="PF00089">
    <property type="entry name" value="Trypsin"/>
    <property type="match status" value="1"/>
</dbReference>
<evidence type="ECO:0000256" key="1">
    <source>
        <dbReference type="ARBA" id="ARBA00022670"/>
    </source>
</evidence>
<reference evidence="6" key="1">
    <citation type="submission" date="2025-08" db="UniProtKB">
        <authorList>
            <consortium name="Ensembl"/>
        </authorList>
    </citation>
    <scope>IDENTIFICATION</scope>
</reference>
<dbReference type="SMART" id="SM00020">
    <property type="entry name" value="Tryp_SPc"/>
    <property type="match status" value="1"/>
</dbReference>
<evidence type="ECO:0000256" key="4">
    <source>
        <dbReference type="ARBA" id="ARBA00023157"/>
    </source>
</evidence>
<dbReference type="InterPro" id="IPR001314">
    <property type="entry name" value="Peptidase_S1A"/>
</dbReference>
<name>A0A3Q0QVI2_AMPCI</name>
<dbReference type="PROSITE" id="PS50240">
    <property type="entry name" value="TRYPSIN_DOM"/>
    <property type="match status" value="1"/>
</dbReference>
<dbReference type="FunFam" id="2.40.10.10:FF:000003">
    <property type="entry name" value="Transmembrane serine protease 3"/>
    <property type="match status" value="1"/>
</dbReference>
<keyword evidence="4" id="KW-1015">Disulfide bond</keyword>
<evidence type="ECO:0000256" key="3">
    <source>
        <dbReference type="ARBA" id="ARBA00022825"/>
    </source>
</evidence>
<sequence>SLKTLLLEMLRPVVGPPGASRIVGGQEAPEGAWPWQVSIQIHSRHHCGGTILNSLWVLTATHCFYNYLHFRAVAGLHALPSPGKHAQIRSLREVKMHEGYSINTADSDVALLLLSSPLMFTNYIQPVCLPYDMTHEAKLNFSHCFITGWGSAYHKGSLMNTLQEAEVELIDRRTCNRITWYNGIITENMICAGLESGGGDSGGPLQCYSENEERFYVVGVTSFGEECGLPHKPGVYARASRFVDWLKAKNILNSNFGWKE</sequence>
<evidence type="ECO:0000313" key="7">
    <source>
        <dbReference type="Proteomes" id="UP000261340"/>
    </source>
</evidence>
<keyword evidence="3" id="KW-0720">Serine protease</keyword>
<dbReference type="PRINTS" id="PR00722">
    <property type="entry name" value="CHYMOTRYPSIN"/>
</dbReference>
<organism evidence="6 7">
    <name type="scientific">Amphilophus citrinellus</name>
    <name type="common">Midas cichlid</name>
    <name type="synonym">Cichlasoma citrinellum</name>
    <dbReference type="NCBI Taxonomy" id="61819"/>
    <lineage>
        <taxon>Eukaryota</taxon>
        <taxon>Metazoa</taxon>
        <taxon>Chordata</taxon>
        <taxon>Craniata</taxon>
        <taxon>Vertebrata</taxon>
        <taxon>Euteleostomi</taxon>
        <taxon>Actinopterygii</taxon>
        <taxon>Neopterygii</taxon>
        <taxon>Teleostei</taxon>
        <taxon>Neoteleostei</taxon>
        <taxon>Acanthomorphata</taxon>
        <taxon>Ovalentaria</taxon>
        <taxon>Cichlomorphae</taxon>
        <taxon>Cichliformes</taxon>
        <taxon>Cichlidae</taxon>
        <taxon>New World cichlids</taxon>
        <taxon>Cichlasomatinae</taxon>
        <taxon>Heroini</taxon>
        <taxon>Amphilophus</taxon>
    </lineage>
</organism>
<feature type="domain" description="Peptidase S1" evidence="5">
    <location>
        <begin position="22"/>
        <end position="251"/>
    </location>
</feature>
<dbReference type="GeneTree" id="ENSGT00940000165418"/>
<protein>
    <recommendedName>
        <fullName evidence="5">Peptidase S1 domain-containing protein</fullName>
    </recommendedName>
</protein>
<evidence type="ECO:0000313" key="6">
    <source>
        <dbReference type="Ensembl" id="ENSACIP00000001196.1"/>
    </source>
</evidence>
<dbReference type="Proteomes" id="UP000261340">
    <property type="component" value="Unplaced"/>
</dbReference>
<dbReference type="PANTHER" id="PTHR24252">
    <property type="entry name" value="ACROSIN-RELATED"/>
    <property type="match status" value="1"/>
</dbReference>
<dbReference type="CDD" id="cd00190">
    <property type="entry name" value="Tryp_SPc"/>
    <property type="match status" value="1"/>
</dbReference>
<dbReference type="PANTHER" id="PTHR24252:SF8">
    <property type="entry name" value="ACROSIN"/>
    <property type="match status" value="1"/>
</dbReference>
<dbReference type="InterPro" id="IPR043504">
    <property type="entry name" value="Peptidase_S1_PA_chymotrypsin"/>
</dbReference>
<dbReference type="Ensembl" id="ENSACIT00000001248.1">
    <property type="protein sequence ID" value="ENSACIP00000001196.1"/>
    <property type="gene ID" value="ENSACIG00000000974.1"/>
</dbReference>
<evidence type="ECO:0000259" key="5">
    <source>
        <dbReference type="PROSITE" id="PS50240"/>
    </source>
</evidence>
<evidence type="ECO:0000256" key="2">
    <source>
        <dbReference type="ARBA" id="ARBA00022801"/>
    </source>
</evidence>
<keyword evidence="7" id="KW-1185">Reference proteome</keyword>
<reference evidence="6" key="2">
    <citation type="submission" date="2025-09" db="UniProtKB">
        <authorList>
            <consortium name="Ensembl"/>
        </authorList>
    </citation>
    <scope>IDENTIFICATION</scope>
</reference>
<dbReference type="InterPro" id="IPR018114">
    <property type="entry name" value="TRYPSIN_HIS"/>
</dbReference>
<dbReference type="PROSITE" id="PS00134">
    <property type="entry name" value="TRYPSIN_HIS"/>
    <property type="match status" value="1"/>
</dbReference>
<dbReference type="Gene3D" id="2.40.10.10">
    <property type="entry name" value="Trypsin-like serine proteases"/>
    <property type="match status" value="1"/>
</dbReference>
<proteinExistence type="predicted"/>
<dbReference type="GO" id="GO:0004252">
    <property type="term" value="F:serine-type endopeptidase activity"/>
    <property type="evidence" value="ECO:0007669"/>
    <property type="project" value="InterPro"/>
</dbReference>
<dbReference type="AlphaFoldDB" id="A0A3Q0QVI2"/>
<keyword evidence="1" id="KW-0645">Protease</keyword>
<accession>A0A3Q0QVI2</accession>
<keyword evidence="2" id="KW-0378">Hydrolase</keyword>
<dbReference type="InterPro" id="IPR001254">
    <property type="entry name" value="Trypsin_dom"/>
</dbReference>
<dbReference type="SUPFAM" id="SSF50494">
    <property type="entry name" value="Trypsin-like serine proteases"/>
    <property type="match status" value="1"/>
</dbReference>
<dbReference type="GO" id="GO:0006508">
    <property type="term" value="P:proteolysis"/>
    <property type="evidence" value="ECO:0007669"/>
    <property type="project" value="UniProtKB-KW"/>
</dbReference>
<dbReference type="InterPro" id="IPR009003">
    <property type="entry name" value="Peptidase_S1_PA"/>
</dbReference>